<name>A0A1M6BWJ6_9CLOT</name>
<keyword evidence="3" id="KW-0411">Iron-sulfur</keyword>
<protein>
    <submittedName>
        <fullName evidence="4">Benzoyl-CoA reductase/2-hydroxyglutaryl-CoA dehydratase subunit, BcrC/BadD/HgdB</fullName>
    </submittedName>
</protein>
<organism evidence="4 5">
    <name type="scientific">Clostridium amylolyticum</name>
    <dbReference type="NCBI Taxonomy" id="1121298"/>
    <lineage>
        <taxon>Bacteria</taxon>
        <taxon>Bacillati</taxon>
        <taxon>Bacillota</taxon>
        <taxon>Clostridia</taxon>
        <taxon>Eubacteriales</taxon>
        <taxon>Clostridiaceae</taxon>
        <taxon>Clostridium</taxon>
    </lineage>
</organism>
<dbReference type="EMBL" id="FQZO01000001">
    <property type="protein sequence ID" value="SHI53130.1"/>
    <property type="molecule type" value="Genomic_DNA"/>
</dbReference>
<reference evidence="4 5" key="1">
    <citation type="submission" date="2016-11" db="EMBL/GenBank/DDBJ databases">
        <authorList>
            <person name="Jaros S."/>
            <person name="Januszkiewicz K."/>
            <person name="Wedrychowicz H."/>
        </authorList>
    </citation>
    <scope>NUCLEOTIDE SEQUENCE [LARGE SCALE GENOMIC DNA]</scope>
    <source>
        <strain evidence="4 5">DSM 21864</strain>
    </source>
</reference>
<dbReference type="RefSeq" id="WP_073004064.1">
    <property type="nucleotide sequence ID" value="NZ_FQZO01000001.1"/>
</dbReference>
<comment type="similarity">
    <text evidence="2">Belongs to the FldB/FldC dehydratase alpha/beta subunit family.</text>
</comment>
<dbReference type="GO" id="GO:0051536">
    <property type="term" value="F:iron-sulfur cluster binding"/>
    <property type="evidence" value="ECO:0007669"/>
    <property type="project" value="UniProtKB-KW"/>
</dbReference>
<dbReference type="STRING" id="1121298.SAMN05444401_0921"/>
<dbReference type="PANTHER" id="PTHR30548">
    <property type="entry name" value="2-HYDROXYGLUTARYL-COA DEHYDRATASE, D-COMPONENT-RELATED"/>
    <property type="match status" value="1"/>
</dbReference>
<keyword evidence="5" id="KW-1185">Reference proteome</keyword>
<evidence type="ECO:0000256" key="3">
    <source>
        <dbReference type="ARBA" id="ARBA00023014"/>
    </source>
</evidence>
<evidence type="ECO:0000256" key="2">
    <source>
        <dbReference type="ARBA" id="ARBA00005806"/>
    </source>
</evidence>
<dbReference type="OrthoDB" id="2016792at2"/>
<dbReference type="InterPro" id="IPR010327">
    <property type="entry name" value="FldB/FldC_alpha/beta"/>
</dbReference>
<dbReference type="Gene3D" id="3.40.50.11890">
    <property type="match status" value="1"/>
</dbReference>
<dbReference type="Proteomes" id="UP000184080">
    <property type="component" value="Unassembled WGS sequence"/>
</dbReference>
<dbReference type="PANTHER" id="PTHR30548:SF1">
    <property type="entry name" value="DEHYDRATASE SUBUNIT MJ0007-RELATED"/>
    <property type="match status" value="1"/>
</dbReference>
<evidence type="ECO:0000313" key="4">
    <source>
        <dbReference type="EMBL" id="SHI53130.1"/>
    </source>
</evidence>
<gene>
    <name evidence="4" type="ORF">SAMN05444401_0921</name>
</gene>
<dbReference type="GO" id="GO:0016836">
    <property type="term" value="F:hydro-lyase activity"/>
    <property type="evidence" value="ECO:0007669"/>
    <property type="project" value="UniProtKB-ARBA"/>
</dbReference>
<dbReference type="Gene3D" id="3.40.50.11900">
    <property type="match status" value="1"/>
</dbReference>
<evidence type="ECO:0000256" key="1">
    <source>
        <dbReference type="ARBA" id="ARBA00001966"/>
    </source>
</evidence>
<keyword evidence="3" id="KW-0479">Metal-binding</keyword>
<evidence type="ECO:0000313" key="5">
    <source>
        <dbReference type="Proteomes" id="UP000184080"/>
    </source>
</evidence>
<dbReference type="AlphaFoldDB" id="A0A1M6BWJ6"/>
<keyword evidence="3" id="KW-0408">Iron</keyword>
<sequence>MSKNLGKLYTGGMVLKHREWKGFKDTLYDFGRWLKCWGALMKLSLACPIQLTKALFRYRWMGSYLTTPAFIDRHTLGLRGIELRICHKQFFTMTAHAIEMTKTILKGDANLNGNSKRAKEFSKKVVLFDEMMPIQIMAGFPNLKGLPVQMIPIFLPSEMDQQSSMPYIDAVENYGLPADVCPLPAAEAGCAVVGDYPRIGICFVSSSMPCDGSCMSSTYQDRFFNLPTYPLSPPVRFNEEEVQRYAVKDILGAIKFIEEQTGEKFNWDAYFTVMKRYNEETEYMLKKWDINKTPYPQVTGPSLALHRMYAFQIAGSLDTKFLENDKEVYELMMKGYELDKKKYAPKGITKYRHRAIVWSCPAHYYSNFSFWAQNCWGLQVLVDMECMLSHHFFDTDNKEASLIDLAKAYERMSMRSHTNGGHSNVLEELWRQCKEFNADIVIMYSHVSCKTMAGLQGLFEEQARERSIHLIWVEHDLCDPRTVSRKEMRSKVNIYMQTVFREEPLDPSLVDFEDSKTW</sequence>
<dbReference type="Pfam" id="PF06050">
    <property type="entry name" value="HGD-D"/>
    <property type="match status" value="1"/>
</dbReference>
<accession>A0A1M6BWJ6</accession>
<proteinExistence type="inferred from homology"/>
<comment type="cofactor">
    <cofactor evidence="1">
        <name>[4Fe-4S] cluster</name>
        <dbReference type="ChEBI" id="CHEBI:49883"/>
    </cofactor>
</comment>